<keyword evidence="13" id="KW-1185">Reference proteome</keyword>
<dbReference type="PANTHER" id="PTHR13460:SF0">
    <property type="entry name" value="MALECTIN"/>
    <property type="match status" value="1"/>
</dbReference>
<dbReference type="OrthoDB" id="886536at2"/>
<dbReference type="NCBIfam" id="TIGR03803">
    <property type="entry name" value="Gloeo_Verruco"/>
    <property type="match status" value="5"/>
</dbReference>
<evidence type="ECO:0000256" key="5">
    <source>
        <dbReference type="ARBA" id="ARBA00022824"/>
    </source>
</evidence>
<gene>
    <name evidence="12" type="ORF">AHMF7616_03172</name>
</gene>
<dbReference type="Proteomes" id="UP000253919">
    <property type="component" value="Unassembled WGS sequence"/>
</dbReference>
<dbReference type="Gene3D" id="2.60.120.430">
    <property type="entry name" value="Galactose-binding lectin"/>
    <property type="match status" value="1"/>
</dbReference>
<comment type="caution">
    <text evidence="12">The sequence shown here is derived from an EMBL/GenBank/DDBJ whole genome shotgun (WGS) entry which is preliminary data.</text>
</comment>
<dbReference type="InterPro" id="IPR039155">
    <property type="entry name" value="MLEC"/>
</dbReference>
<keyword evidence="5" id="KW-0256">Endoplasmic reticulum</keyword>
<dbReference type="InterPro" id="IPR026444">
    <property type="entry name" value="Secre_tail"/>
</dbReference>
<dbReference type="Pfam" id="PF18962">
    <property type="entry name" value="Por_Secre_tail"/>
    <property type="match status" value="1"/>
</dbReference>
<feature type="domain" description="Secretion system C-terminal sorting" evidence="11">
    <location>
        <begin position="516"/>
        <end position="588"/>
    </location>
</feature>
<evidence type="ECO:0000313" key="12">
    <source>
        <dbReference type="EMBL" id="RDC64558.1"/>
    </source>
</evidence>
<dbReference type="InterPro" id="IPR021720">
    <property type="entry name" value="Malectin_dom"/>
</dbReference>
<reference evidence="12 13" key="1">
    <citation type="submission" date="2018-04" db="EMBL/GenBank/DDBJ databases">
        <title>Adhaeribacter sp. HMF7616 genome sequencing and assembly.</title>
        <authorList>
            <person name="Kang H."/>
            <person name="Kang J."/>
            <person name="Cha I."/>
            <person name="Kim H."/>
            <person name="Joh K."/>
        </authorList>
    </citation>
    <scope>NUCLEOTIDE SEQUENCE [LARGE SCALE GENOMIC DNA]</scope>
    <source>
        <strain evidence="12 13">HMF7616</strain>
    </source>
</reference>
<feature type="domain" description="Malectin" evidence="10">
    <location>
        <begin position="351"/>
        <end position="483"/>
    </location>
</feature>
<keyword evidence="7" id="KW-0472">Membrane</keyword>
<dbReference type="AlphaFoldDB" id="A0A369QQV7"/>
<dbReference type="Gene3D" id="2.60.40.3440">
    <property type="match status" value="1"/>
</dbReference>
<evidence type="ECO:0008006" key="14">
    <source>
        <dbReference type="Google" id="ProtNLM"/>
    </source>
</evidence>
<dbReference type="Pfam" id="PF11721">
    <property type="entry name" value="Malectin"/>
    <property type="match status" value="1"/>
</dbReference>
<evidence type="ECO:0000256" key="3">
    <source>
        <dbReference type="ARBA" id="ARBA00022692"/>
    </source>
</evidence>
<dbReference type="PANTHER" id="PTHR13460">
    <property type="match status" value="1"/>
</dbReference>
<dbReference type="Pfam" id="PF17963">
    <property type="entry name" value="Big_9"/>
    <property type="match status" value="1"/>
</dbReference>
<comment type="subcellular location">
    <subcellularLocation>
        <location evidence="1">Endoplasmic reticulum membrane</location>
        <topology evidence="1">Single-pass type I membrane protein</topology>
    </subcellularLocation>
</comment>
<dbReference type="GO" id="GO:0030246">
    <property type="term" value="F:carbohydrate binding"/>
    <property type="evidence" value="ECO:0007669"/>
    <property type="project" value="InterPro"/>
</dbReference>
<keyword evidence="4" id="KW-0732">Signal</keyword>
<keyword evidence="3" id="KW-0812">Transmembrane</keyword>
<evidence type="ECO:0000313" key="13">
    <source>
        <dbReference type="Proteomes" id="UP000253919"/>
    </source>
</evidence>
<dbReference type="InterPro" id="IPR022519">
    <property type="entry name" value="Gloeo/Verruco_rpt"/>
</dbReference>
<keyword evidence="8" id="KW-0325">Glycoprotein</keyword>
<evidence type="ECO:0000259" key="10">
    <source>
        <dbReference type="Pfam" id="PF11721"/>
    </source>
</evidence>
<dbReference type="NCBIfam" id="TIGR04183">
    <property type="entry name" value="Por_Secre_tail"/>
    <property type="match status" value="1"/>
</dbReference>
<dbReference type="GO" id="GO:0016020">
    <property type="term" value="C:membrane"/>
    <property type="evidence" value="ECO:0007669"/>
    <property type="project" value="TreeGrafter"/>
</dbReference>
<dbReference type="SUPFAM" id="SSF63829">
    <property type="entry name" value="Calcium-dependent phosphotriesterase"/>
    <property type="match status" value="1"/>
</dbReference>
<evidence type="ECO:0000259" key="11">
    <source>
        <dbReference type="Pfam" id="PF18962"/>
    </source>
</evidence>
<evidence type="ECO:0000256" key="1">
    <source>
        <dbReference type="ARBA" id="ARBA00004115"/>
    </source>
</evidence>
<comment type="similarity">
    <text evidence="2">Belongs to the malectin family.</text>
</comment>
<evidence type="ECO:0000256" key="7">
    <source>
        <dbReference type="ARBA" id="ARBA00023136"/>
    </source>
</evidence>
<protein>
    <recommendedName>
        <fullName evidence="14">Malectin domain-containing protein</fullName>
    </recommendedName>
</protein>
<name>A0A369QQV7_9BACT</name>
<keyword evidence="9" id="KW-0119">Carbohydrate metabolism</keyword>
<evidence type="ECO:0000256" key="8">
    <source>
        <dbReference type="ARBA" id="ARBA00023180"/>
    </source>
</evidence>
<evidence type="ECO:0000256" key="2">
    <source>
        <dbReference type="ARBA" id="ARBA00009141"/>
    </source>
</evidence>
<dbReference type="EMBL" id="QASA01000001">
    <property type="protein sequence ID" value="RDC64558.1"/>
    <property type="molecule type" value="Genomic_DNA"/>
</dbReference>
<evidence type="ECO:0000256" key="6">
    <source>
        <dbReference type="ARBA" id="ARBA00022989"/>
    </source>
</evidence>
<proteinExistence type="inferred from homology"/>
<organism evidence="12 13">
    <name type="scientific">Adhaeribacter pallidiroseus</name>
    <dbReference type="NCBI Taxonomy" id="2072847"/>
    <lineage>
        <taxon>Bacteria</taxon>
        <taxon>Pseudomonadati</taxon>
        <taxon>Bacteroidota</taxon>
        <taxon>Cytophagia</taxon>
        <taxon>Cytophagales</taxon>
        <taxon>Hymenobacteraceae</taxon>
        <taxon>Adhaeribacter</taxon>
    </lineage>
</organism>
<dbReference type="InterPro" id="IPR008979">
    <property type="entry name" value="Galactose-bd-like_sf"/>
</dbReference>
<dbReference type="SUPFAM" id="SSF49785">
    <property type="entry name" value="Galactose-binding domain-like"/>
    <property type="match status" value="1"/>
</dbReference>
<evidence type="ECO:0000256" key="4">
    <source>
        <dbReference type="ARBA" id="ARBA00022729"/>
    </source>
</evidence>
<accession>A0A369QQV7</accession>
<evidence type="ECO:0000256" key="9">
    <source>
        <dbReference type="ARBA" id="ARBA00023277"/>
    </source>
</evidence>
<sequence>MQGSDGNFYGTATSGGTYGFGTIYKITPGGTYTVLWNLDGTNDGRYSYGSLVQGSDGYLYGMTQGGGTYNHGTIFKINTSGTVFTVLKQLDYSTTGGSPYGSLVRGKDNNFYGMTYYGGSIGYGTVFKITSNGDLTVIKNFDFANGGYPFRNSLVQGADGFFYGMTNTGGASSTGVVFKISPNGDTFLVLRDFDSTTDGGYPQGDLVQGTDGRFYGLNNSGGINGFGTIFRISTSGTFQVLRHLNIATDGGSPIGSLVLQKANPTANAQSVTTAVNTAKAITLTGSGGSPVTYSIVASPAHGTLSGSGANRTYTPEPGYTGTDSFTFTVTWGCQTSSAKTVTITVGAPTAIRLNTGGPAVGSFSADNHFSGATSISTTDLAIANTTNDALYQDNRRATTTGGSFNYNIPVPNGVYTVKLHFAEVFFTTTGKRKFNVTAEGNSWLTNYDIYAAADGVRRAVVVTKNITVSGNTLNLNFVSTVDKACVSAIEVLPVAGAERLAEEVPTEAENTIILGLYPNPVHNQFMVQLSEPLDNPQTSVRDAAGVEVLHNPHQVISSDQLQVNVETLKPGLYLLQVHSKQGYQTMKFLKE</sequence>
<keyword evidence="6" id="KW-1133">Transmembrane helix</keyword>